<evidence type="ECO:0000256" key="4">
    <source>
        <dbReference type="ARBA" id="ARBA00022741"/>
    </source>
</evidence>
<evidence type="ECO:0000256" key="7">
    <source>
        <dbReference type="ARBA" id="ARBA00023146"/>
    </source>
</evidence>
<comment type="similarity">
    <text evidence="1">Belongs to the class-I aminoacyl-tRNA synthetase family.</text>
</comment>
<keyword evidence="3 9" id="KW-0436">Ligase</keyword>
<dbReference type="PANTHER" id="PTHR43740:SF2">
    <property type="entry name" value="LEUCINE--TRNA LIGASE, MITOCHONDRIAL"/>
    <property type="match status" value="1"/>
</dbReference>
<feature type="domain" description="Leucyl-tRNA synthetase editing" evidence="8">
    <location>
        <begin position="85"/>
        <end position="265"/>
    </location>
</feature>
<reference evidence="9 10" key="1">
    <citation type="submission" date="2016-11" db="EMBL/GenBank/DDBJ databases">
        <title>Paenibacillus species isolates.</title>
        <authorList>
            <person name="Beno S.M."/>
        </authorList>
    </citation>
    <scope>NUCLEOTIDE SEQUENCE [LARGE SCALE GENOMIC DNA]</scope>
    <source>
        <strain evidence="9 10">FSL H7-0433</strain>
    </source>
</reference>
<evidence type="ECO:0000259" key="8">
    <source>
        <dbReference type="Pfam" id="PF13603"/>
    </source>
</evidence>
<dbReference type="PANTHER" id="PTHR43740">
    <property type="entry name" value="LEUCYL-TRNA SYNTHETASE"/>
    <property type="match status" value="1"/>
</dbReference>
<dbReference type="GO" id="GO:0016874">
    <property type="term" value="F:ligase activity"/>
    <property type="evidence" value="ECO:0007669"/>
    <property type="project" value="UniProtKB-KW"/>
</dbReference>
<dbReference type="InterPro" id="IPR002302">
    <property type="entry name" value="Leu-tRNA-ligase"/>
</dbReference>
<dbReference type="SUPFAM" id="SSF50677">
    <property type="entry name" value="ValRS/IleRS/LeuRS editing domain"/>
    <property type="match status" value="1"/>
</dbReference>
<evidence type="ECO:0000256" key="3">
    <source>
        <dbReference type="ARBA" id="ARBA00022598"/>
    </source>
</evidence>
<proteinExistence type="inferred from homology"/>
<evidence type="ECO:0000256" key="6">
    <source>
        <dbReference type="ARBA" id="ARBA00022917"/>
    </source>
</evidence>
<evidence type="ECO:0000256" key="1">
    <source>
        <dbReference type="ARBA" id="ARBA00005594"/>
    </source>
</evidence>
<accession>A0ABX3GCA3</accession>
<sequence>TQWIFIQLYNKGLAYEADVPVNWCEALGTVLANEEVIDGKSERGGHPVVRKPMRQWILRITEYAERLLEDLEELDWSESIKDMQRNWIGKSTGAEVNFNIEGHEANLTVFTTRPDTLFGASYCVLAPEHELVDVITTEAQRAAVAEYREKASRKSDLERTDLAKEKSGVFTGAYAINPVNGAKVPIWIADYVLAGYGTGAIMAVPGHDTRDWEFAKQFGLNIVEVVQGGNVEEEVYSGDGPHVNSDFLNGLKNEEAIAKMIAWLEEKGVGKGKVTYRLRDWLFSRQRYWGEPIPILHLEDGTMKTVPVDQLPLVLPDVEAIKPSGTGESPLANVTEWVETIDPETGMKARRETNTMPQ</sequence>
<name>A0ABX3GCA3_9BACL</name>
<dbReference type="InterPro" id="IPR025709">
    <property type="entry name" value="Leu_tRNA-synth_edit"/>
</dbReference>
<dbReference type="Pfam" id="PF13603">
    <property type="entry name" value="tRNA-synt_1_2"/>
    <property type="match status" value="1"/>
</dbReference>
<dbReference type="EMBL" id="MPVP01000741">
    <property type="protein sequence ID" value="OMC90983.1"/>
    <property type="molecule type" value="Genomic_DNA"/>
</dbReference>
<dbReference type="Gene3D" id="3.90.740.10">
    <property type="entry name" value="Valyl/Leucyl/Isoleucyl-tRNA synthetase, editing domain"/>
    <property type="match status" value="1"/>
</dbReference>
<feature type="non-terminal residue" evidence="9">
    <location>
        <position position="358"/>
    </location>
</feature>
<dbReference type="EC" id="6.1.1.4" evidence="2"/>
<keyword evidence="4" id="KW-0547">Nucleotide-binding</keyword>
<dbReference type="Proteomes" id="UP000187158">
    <property type="component" value="Unassembled WGS sequence"/>
</dbReference>
<evidence type="ECO:0000256" key="2">
    <source>
        <dbReference type="ARBA" id="ARBA00013164"/>
    </source>
</evidence>
<dbReference type="PRINTS" id="PR00985">
    <property type="entry name" value="TRNASYNTHLEU"/>
</dbReference>
<dbReference type="RefSeq" id="WP_144024940.1">
    <property type="nucleotide sequence ID" value="NZ_MPVP01000741.1"/>
</dbReference>
<keyword evidence="7" id="KW-0030">Aminoacyl-tRNA synthetase</keyword>
<comment type="caution">
    <text evidence="9">The sequence shown here is derived from an EMBL/GenBank/DDBJ whole genome shotgun (WGS) entry which is preliminary data.</text>
</comment>
<dbReference type="Gene3D" id="3.40.50.620">
    <property type="entry name" value="HUPs"/>
    <property type="match status" value="1"/>
</dbReference>
<dbReference type="SUPFAM" id="SSF52374">
    <property type="entry name" value="Nucleotidylyl transferase"/>
    <property type="match status" value="1"/>
</dbReference>
<dbReference type="InterPro" id="IPR009008">
    <property type="entry name" value="Val/Leu/Ile-tRNA-synth_edit"/>
</dbReference>
<evidence type="ECO:0000256" key="5">
    <source>
        <dbReference type="ARBA" id="ARBA00022840"/>
    </source>
</evidence>
<keyword evidence="10" id="KW-1185">Reference proteome</keyword>
<feature type="non-terminal residue" evidence="9">
    <location>
        <position position="1"/>
    </location>
</feature>
<keyword evidence="6" id="KW-0648">Protein biosynthesis</keyword>
<dbReference type="InterPro" id="IPR014729">
    <property type="entry name" value="Rossmann-like_a/b/a_fold"/>
</dbReference>
<gene>
    <name evidence="9" type="ORF">BSO21_34530</name>
</gene>
<protein>
    <recommendedName>
        <fullName evidence="2">leucine--tRNA ligase</fullName>
        <ecNumber evidence="2">6.1.1.4</ecNumber>
    </recommendedName>
</protein>
<keyword evidence="5" id="KW-0067">ATP-binding</keyword>
<evidence type="ECO:0000313" key="9">
    <source>
        <dbReference type="EMBL" id="OMC90983.1"/>
    </source>
</evidence>
<organism evidence="9 10">
    <name type="scientific">Paenibacillus odorifer</name>
    <dbReference type="NCBI Taxonomy" id="189426"/>
    <lineage>
        <taxon>Bacteria</taxon>
        <taxon>Bacillati</taxon>
        <taxon>Bacillota</taxon>
        <taxon>Bacilli</taxon>
        <taxon>Bacillales</taxon>
        <taxon>Paenibacillaceae</taxon>
        <taxon>Paenibacillus</taxon>
    </lineage>
</organism>
<evidence type="ECO:0000313" key="10">
    <source>
        <dbReference type="Proteomes" id="UP000187158"/>
    </source>
</evidence>